<reference evidence="4 5" key="1">
    <citation type="submission" date="2018-10" db="EMBL/GenBank/DDBJ databases">
        <title>Genomic Encyclopedia of Type Strains, Phase IV (KMG-IV): sequencing the most valuable type-strain genomes for metagenomic binning, comparative biology and taxonomic classification.</title>
        <authorList>
            <person name="Goeker M."/>
        </authorList>
    </citation>
    <scope>NUCLEOTIDE SEQUENCE [LARGE SCALE GENOMIC DNA]</scope>
    <source>
        <strain evidence="4 5">DSM 22228</strain>
    </source>
</reference>
<dbReference type="InterPro" id="IPR051121">
    <property type="entry name" value="FAH"/>
</dbReference>
<name>A0A495RK95_9GAMM</name>
<dbReference type="GO" id="GO:0003824">
    <property type="term" value="F:catalytic activity"/>
    <property type="evidence" value="ECO:0007669"/>
    <property type="project" value="InterPro"/>
</dbReference>
<evidence type="ECO:0000256" key="2">
    <source>
        <dbReference type="ARBA" id="ARBA00022723"/>
    </source>
</evidence>
<evidence type="ECO:0000313" key="5">
    <source>
        <dbReference type="Proteomes" id="UP000278542"/>
    </source>
</evidence>
<dbReference type="InterPro" id="IPR036663">
    <property type="entry name" value="Fumarylacetoacetase_C_sf"/>
</dbReference>
<comment type="caution">
    <text evidence="4">The sequence shown here is derived from an EMBL/GenBank/DDBJ whole genome shotgun (WGS) entry which is preliminary data.</text>
</comment>
<accession>A0A495RK95</accession>
<keyword evidence="2" id="KW-0479">Metal-binding</keyword>
<dbReference type="RefSeq" id="WP_121144598.1">
    <property type="nucleotide sequence ID" value="NZ_RBWY01000001.1"/>
</dbReference>
<protein>
    <submittedName>
        <fullName evidence="4">2-keto-4-pentenoate hydratase/2-oxohepta-3-ene-1,7-dioic acid hydratase in catechol pathway</fullName>
    </submittedName>
</protein>
<gene>
    <name evidence="4" type="ORF">DES39_0961</name>
</gene>
<sequence length="279" mass="30852">MKFISYLLANNPSYGILTTNGIIDLKSLMGDRYPDLKSLISCPAGLAHVKTLNQTPATVDPRYVTYLPVIPNPNKIICAGMNYADKRKEFDAQDQAVTLFVRFADTQVGHLSPVLKPSITEEFDYEGELAIIIGKPCFKVSKQEAPNYIAGYSCYMDGSVRDWQHTWFTAGKNWPKTGALGPCLTTQDEIDDFDALSIRTYLNKQMVQNDVLGNMVHKVEDIVSYISTFTQLSPGDVILTGSPGGVGKKRTPPLFMKPGDVIEVEIEKIGHLINTIVAE</sequence>
<dbReference type="Pfam" id="PF01557">
    <property type="entry name" value="FAA_hydrolase"/>
    <property type="match status" value="1"/>
</dbReference>
<proteinExistence type="inferred from homology"/>
<dbReference type="InterPro" id="IPR011234">
    <property type="entry name" value="Fumarylacetoacetase-like_C"/>
</dbReference>
<dbReference type="GO" id="GO:0046872">
    <property type="term" value="F:metal ion binding"/>
    <property type="evidence" value="ECO:0007669"/>
    <property type="project" value="UniProtKB-KW"/>
</dbReference>
<evidence type="ECO:0000256" key="1">
    <source>
        <dbReference type="ARBA" id="ARBA00010211"/>
    </source>
</evidence>
<dbReference type="AlphaFoldDB" id="A0A495RK95"/>
<dbReference type="Gene3D" id="3.90.850.10">
    <property type="entry name" value="Fumarylacetoacetase-like, C-terminal domain"/>
    <property type="match status" value="1"/>
</dbReference>
<feature type="domain" description="Fumarylacetoacetase-like C-terminal" evidence="3">
    <location>
        <begin position="75"/>
        <end position="277"/>
    </location>
</feature>
<organism evidence="4 5">
    <name type="scientific">Orbus hercynius</name>
    <dbReference type="NCBI Taxonomy" id="593135"/>
    <lineage>
        <taxon>Bacteria</taxon>
        <taxon>Pseudomonadati</taxon>
        <taxon>Pseudomonadota</taxon>
        <taxon>Gammaproteobacteria</taxon>
        <taxon>Orbales</taxon>
        <taxon>Orbaceae</taxon>
        <taxon>Orbus</taxon>
    </lineage>
</organism>
<dbReference type="EMBL" id="RBWY01000001">
    <property type="protein sequence ID" value="RKS87720.1"/>
    <property type="molecule type" value="Genomic_DNA"/>
</dbReference>
<comment type="similarity">
    <text evidence="1">Belongs to the FAH family.</text>
</comment>
<dbReference type="GO" id="GO:0044281">
    <property type="term" value="P:small molecule metabolic process"/>
    <property type="evidence" value="ECO:0007669"/>
    <property type="project" value="UniProtKB-ARBA"/>
</dbReference>
<dbReference type="Proteomes" id="UP000278542">
    <property type="component" value="Unassembled WGS sequence"/>
</dbReference>
<evidence type="ECO:0000259" key="3">
    <source>
        <dbReference type="Pfam" id="PF01557"/>
    </source>
</evidence>
<dbReference type="PANTHER" id="PTHR42796:SF4">
    <property type="entry name" value="FUMARYLACETOACETATE HYDROLASE DOMAIN-CONTAINING PROTEIN 2A"/>
    <property type="match status" value="1"/>
</dbReference>
<keyword evidence="5" id="KW-1185">Reference proteome</keyword>
<dbReference type="PANTHER" id="PTHR42796">
    <property type="entry name" value="FUMARYLACETOACETATE HYDROLASE DOMAIN-CONTAINING PROTEIN 2A-RELATED"/>
    <property type="match status" value="1"/>
</dbReference>
<dbReference type="SUPFAM" id="SSF56529">
    <property type="entry name" value="FAH"/>
    <property type="match status" value="1"/>
</dbReference>
<evidence type="ECO:0000313" key="4">
    <source>
        <dbReference type="EMBL" id="RKS87720.1"/>
    </source>
</evidence>
<dbReference type="OrthoDB" id="9805307at2"/>